<sequence length="126" mass="14048">MRVSWASAYAVAVSLALALILLGRLPVGRCQDFSGGINPPPTSPLLWLLNDAVDNLTRNIFPAVKDRFGFCIKDPQQDWDQTFNYTNNLDFLRDCATKLPGMGLHFFLTKLVPSPPITTLANCQYF</sequence>
<comment type="caution">
    <text evidence="2">The sequence shown here is derived from an EMBL/GenBank/DDBJ whole genome shotgun (WGS) entry which is preliminary data.</text>
</comment>
<name>A0A427A7N5_ENSVE</name>
<organism evidence="2 3">
    <name type="scientific">Ensete ventricosum</name>
    <name type="common">Abyssinian banana</name>
    <name type="synonym">Musa ensete</name>
    <dbReference type="NCBI Taxonomy" id="4639"/>
    <lineage>
        <taxon>Eukaryota</taxon>
        <taxon>Viridiplantae</taxon>
        <taxon>Streptophyta</taxon>
        <taxon>Embryophyta</taxon>
        <taxon>Tracheophyta</taxon>
        <taxon>Spermatophyta</taxon>
        <taxon>Magnoliopsida</taxon>
        <taxon>Liliopsida</taxon>
        <taxon>Zingiberales</taxon>
        <taxon>Musaceae</taxon>
        <taxon>Ensete</taxon>
    </lineage>
</organism>
<gene>
    <name evidence="2" type="ORF">B296_00034782</name>
</gene>
<protein>
    <submittedName>
        <fullName evidence="2">Uncharacterized protein</fullName>
    </submittedName>
</protein>
<accession>A0A427A7N5</accession>
<proteinExistence type="predicted"/>
<feature type="chain" id="PRO_5019294308" evidence="1">
    <location>
        <begin position="31"/>
        <end position="126"/>
    </location>
</feature>
<dbReference type="AlphaFoldDB" id="A0A427A7N5"/>
<dbReference type="Proteomes" id="UP000287651">
    <property type="component" value="Unassembled WGS sequence"/>
</dbReference>
<feature type="signal peptide" evidence="1">
    <location>
        <begin position="1"/>
        <end position="30"/>
    </location>
</feature>
<evidence type="ECO:0000256" key="1">
    <source>
        <dbReference type="SAM" id="SignalP"/>
    </source>
</evidence>
<reference evidence="2 3" key="1">
    <citation type="journal article" date="2014" name="Agronomy (Basel)">
        <title>A Draft Genome Sequence for Ensete ventricosum, the Drought-Tolerant Tree Against Hunger.</title>
        <authorList>
            <person name="Harrison J."/>
            <person name="Moore K.A."/>
            <person name="Paszkiewicz K."/>
            <person name="Jones T."/>
            <person name="Grant M."/>
            <person name="Ambacheew D."/>
            <person name="Muzemil S."/>
            <person name="Studholme D.J."/>
        </authorList>
    </citation>
    <scope>NUCLEOTIDE SEQUENCE [LARGE SCALE GENOMIC DNA]</scope>
</reference>
<evidence type="ECO:0000313" key="3">
    <source>
        <dbReference type="Proteomes" id="UP000287651"/>
    </source>
</evidence>
<keyword evidence="1" id="KW-0732">Signal</keyword>
<dbReference type="EMBL" id="AMZH03003486">
    <property type="protein sequence ID" value="RRT72181.1"/>
    <property type="molecule type" value="Genomic_DNA"/>
</dbReference>
<evidence type="ECO:0000313" key="2">
    <source>
        <dbReference type="EMBL" id="RRT72181.1"/>
    </source>
</evidence>